<evidence type="ECO:0000313" key="4">
    <source>
        <dbReference type="Proteomes" id="UP000017836"/>
    </source>
</evidence>
<protein>
    <submittedName>
        <fullName evidence="3">Uncharacterized protein</fullName>
    </submittedName>
</protein>
<feature type="compositionally biased region" description="Low complexity" evidence="1">
    <location>
        <begin position="38"/>
        <end position="70"/>
    </location>
</feature>
<gene>
    <name evidence="3" type="ORF">AMTR_s00067p00127770</name>
</gene>
<dbReference type="EMBL" id="KI392078">
    <property type="protein sequence ID" value="ERN18844.1"/>
    <property type="molecule type" value="Genomic_DNA"/>
</dbReference>
<dbReference type="PANTHER" id="PTHR35301:SF6">
    <property type="entry name" value="CLAVATA3_ESR (CLE)-RELATED PROTEIN 42"/>
    <property type="match status" value="1"/>
</dbReference>
<name>U5D8N6_AMBTC</name>
<accession>U5D8N6</accession>
<dbReference type="PANTHER" id="PTHR35301">
    <property type="entry name" value="CLAVATA3/ESR (CLE)-RELATED PROTEIN 41-RELATED"/>
    <property type="match status" value="1"/>
</dbReference>
<keyword evidence="2" id="KW-0732">Signal</keyword>
<organism evidence="3 4">
    <name type="scientific">Amborella trichopoda</name>
    <dbReference type="NCBI Taxonomy" id="13333"/>
    <lineage>
        <taxon>Eukaryota</taxon>
        <taxon>Viridiplantae</taxon>
        <taxon>Streptophyta</taxon>
        <taxon>Embryophyta</taxon>
        <taxon>Tracheophyta</taxon>
        <taxon>Spermatophyta</taxon>
        <taxon>Magnoliopsida</taxon>
        <taxon>Amborellales</taxon>
        <taxon>Amborellaceae</taxon>
        <taxon>Amborella</taxon>
    </lineage>
</organism>
<feature type="region of interest" description="Disordered" evidence="1">
    <location>
        <begin position="32"/>
        <end position="100"/>
    </location>
</feature>
<feature type="signal peptide" evidence="2">
    <location>
        <begin position="1"/>
        <end position="29"/>
    </location>
</feature>
<sequence length="100" mass="10745">MLLFLCMESFSNIVMALILMLLLAHPSHQANMPMETMSTSSHPLSPSIPSSSASTSSPSSSSSSLSTSMPLHRKIPRSSSRIYNASFHEVPSGPNPISNR</sequence>
<keyword evidence="4" id="KW-1185">Reference proteome</keyword>
<dbReference type="GO" id="GO:0048046">
    <property type="term" value="C:apoplast"/>
    <property type="evidence" value="ECO:0000318"/>
    <property type="project" value="GO_Central"/>
</dbReference>
<reference evidence="4" key="1">
    <citation type="journal article" date="2013" name="Science">
        <title>The Amborella genome and the evolution of flowering plants.</title>
        <authorList>
            <consortium name="Amborella Genome Project"/>
        </authorList>
    </citation>
    <scope>NUCLEOTIDE SEQUENCE [LARGE SCALE GENOMIC DNA]</scope>
</reference>
<proteinExistence type="predicted"/>
<dbReference type="Gramene" id="ERN18844">
    <property type="protein sequence ID" value="ERN18844"/>
    <property type="gene ID" value="AMTR_s00067p00127770"/>
</dbReference>
<dbReference type="GO" id="GO:0033612">
    <property type="term" value="F:receptor serine/threonine kinase binding"/>
    <property type="evidence" value="ECO:0000318"/>
    <property type="project" value="GO_Central"/>
</dbReference>
<dbReference type="GO" id="GO:0010089">
    <property type="term" value="P:xylem development"/>
    <property type="evidence" value="ECO:0007669"/>
    <property type="project" value="InterPro"/>
</dbReference>
<dbReference type="Proteomes" id="UP000017836">
    <property type="component" value="Unassembled WGS sequence"/>
</dbReference>
<evidence type="ECO:0000256" key="2">
    <source>
        <dbReference type="SAM" id="SignalP"/>
    </source>
</evidence>
<dbReference type="HOGENOM" id="CLU_2309852_0_0_1"/>
<evidence type="ECO:0000313" key="3">
    <source>
        <dbReference type="EMBL" id="ERN18844.1"/>
    </source>
</evidence>
<dbReference type="InterPro" id="IPR037495">
    <property type="entry name" value="CLE41/42/44"/>
</dbReference>
<dbReference type="AlphaFoldDB" id="U5D8N6"/>
<feature type="chain" id="PRO_5004658706" evidence="2">
    <location>
        <begin position="30"/>
        <end position="100"/>
    </location>
</feature>
<evidence type="ECO:0000256" key="1">
    <source>
        <dbReference type="SAM" id="MobiDB-lite"/>
    </source>
</evidence>